<proteinExistence type="predicted"/>
<feature type="compositionally biased region" description="Basic and acidic residues" evidence="1">
    <location>
        <begin position="299"/>
        <end position="309"/>
    </location>
</feature>
<feature type="region of interest" description="Disordered" evidence="1">
    <location>
        <begin position="248"/>
        <end position="318"/>
    </location>
</feature>
<feature type="compositionally biased region" description="Polar residues" evidence="1">
    <location>
        <begin position="348"/>
        <end position="374"/>
    </location>
</feature>
<feature type="region of interest" description="Disordered" evidence="1">
    <location>
        <begin position="339"/>
        <end position="374"/>
    </location>
</feature>
<protein>
    <submittedName>
        <fullName evidence="2">Uncharacterized protein</fullName>
    </submittedName>
</protein>
<name>A0A7R9G1Y2_TIMSH</name>
<dbReference type="AlphaFoldDB" id="A0A7R9G1Y2"/>
<evidence type="ECO:0000256" key="1">
    <source>
        <dbReference type="SAM" id="MobiDB-lite"/>
    </source>
</evidence>
<reference evidence="2" key="1">
    <citation type="submission" date="2020-11" db="EMBL/GenBank/DDBJ databases">
        <authorList>
            <person name="Tran Van P."/>
        </authorList>
    </citation>
    <scope>NUCLEOTIDE SEQUENCE</scope>
</reference>
<gene>
    <name evidence="2" type="ORF">TSIB3V08_LOCUS7340</name>
</gene>
<feature type="compositionally biased region" description="Polar residues" evidence="1">
    <location>
        <begin position="248"/>
        <end position="288"/>
    </location>
</feature>
<feature type="compositionally biased region" description="Polar residues" evidence="1">
    <location>
        <begin position="170"/>
        <end position="184"/>
    </location>
</feature>
<evidence type="ECO:0000313" key="2">
    <source>
        <dbReference type="EMBL" id="CAD7263254.1"/>
    </source>
</evidence>
<feature type="region of interest" description="Disordered" evidence="1">
    <location>
        <begin position="129"/>
        <end position="225"/>
    </location>
</feature>
<sequence length="374" mass="41539">MSERCVSATVTVREDGAKLHDLQVTVSPTTSLINIPVVAQPLPNSGLSHATGSSYYMTPSPPTHSILPIQAVLTKRGPEEESAGHRTRTDVNVYQRIDQLSRQLQRLEQSVVSDVRLILTILQQQQQQQQNMQSSQSSGSSMMPDYRESSSEYGVRSGKSSRDTPPHVQRSYSASQDSPSNFRPPTSEDLHSFHQHPTEMSRPQPNRGGLGCEQGLHRTTQQRSQEQNQLYHFSVPLQVAPKLPSKMLNQPQHSATRIPQRSQSQPSNLTQVHQSPSLSWRHSSPIQTDSEDVWSMHNHPTEQRHDELSSRGTTSDDACSWEFRDNLASKLEAPIARLESLDELDQGPDSSDGSRNMPSAVLTQQTAGAKSSDV</sequence>
<dbReference type="EMBL" id="OC003401">
    <property type="protein sequence ID" value="CAD7263254.1"/>
    <property type="molecule type" value="Genomic_DNA"/>
</dbReference>
<feature type="compositionally biased region" description="Basic and acidic residues" evidence="1">
    <location>
        <begin position="186"/>
        <end position="199"/>
    </location>
</feature>
<accession>A0A7R9G1Y2</accession>
<organism evidence="2">
    <name type="scientific">Timema shepardi</name>
    <name type="common">Walking stick</name>
    <dbReference type="NCBI Taxonomy" id="629360"/>
    <lineage>
        <taxon>Eukaryota</taxon>
        <taxon>Metazoa</taxon>
        <taxon>Ecdysozoa</taxon>
        <taxon>Arthropoda</taxon>
        <taxon>Hexapoda</taxon>
        <taxon>Insecta</taxon>
        <taxon>Pterygota</taxon>
        <taxon>Neoptera</taxon>
        <taxon>Polyneoptera</taxon>
        <taxon>Phasmatodea</taxon>
        <taxon>Timematodea</taxon>
        <taxon>Timematoidea</taxon>
        <taxon>Timematidae</taxon>
        <taxon>Timema</taxon>
    </lineage>
</organism>
<feature type="compositionally biased region" description="Low complexity" evidence="1">
    <location>
        <begin position="129"/>
        <end position="143"/>
    </location>
</feature>